<keyword evidence="2" id="KW-1185">Reference proteome</keyword>
<protein>
    <submittedName>
        <fullName evidence="1">Uncharacterized protein</fullName>
    </submittedName>
</protein>
<dbReference type="EMBL" id="JAUEPR010000017">
    <property type="protein sequence ID" value="KAK0477415.1"/>
    <property type="molecule type" value="Genomic_DNA"/>
</dbReference>
<dbReference type="Proteomes" id="UP001175227">
    <property type="component" value="Unassembled WGS sequence"/>
</dbReference>
<evidence type="ECO:0000313" key="1">
    <source>
        <dbReference type="EMBL" id="KAK0477415.1"/>
    </source>
</evidence>
<organism evidence="1 2">
    <name type="scientific">Armillaria novae-zelandiae</name>
    <dbReference type="NCBI Taxonomy" id="153914"/>
    <lineage>
        <taxon>Eukaryota</taxon>
        <taxon>Fungi</taxon>
        <taxon>Dikarya</taxon>
        <taxon>Basidiomycota</taxon>
        <taxon>Agaricomycotina</taxon>
        <taxon>Agaricomycetes</taxon>
        <taxon>Agaricomycetidae</taxon>
        <taxon>Agaricales</taxon>
        <taxon>Marasmiineae</taxon>
        <taxon>Physalacriaceae</taxon>
        <taxon>Armillaria</taxon>
    </lineage>
</organism>
<gene>
    <name evidence="1" type="ORF">IW261DRAFT_1566325</name>
</gene>
<dbReference type="AlphaFoldDB" id="A0AA39P4G3"/>
<accession>A0AA39P4G3</accession>
<comment type="caution">
    <text evidence="1">The sequence shown here is derived from an EMBL/GenBank/DDBJ whole genome shotgun (WGS) entry which is preliminary data.</text>
</comment>
<proteinExistence type="predicted"/>
<sequence>MDPFPSNLLDLAMMPFNSLAADLNFFLVGLQQGPPKNSHLSPHLSPLPPMYDDSNLQQGLPKDLQLPPLLPLPPMYDNSNMQEDFPPLPLLPPVHDNSNMQQGSLPLPPLPPVHDDGNMMLYEGQSGHQSMLKRAIIMRQIQRVAEPAGLLAGSRGAFTGTKMLSWKGPYGHAIIKTFSIIALAPKLSLQHLPTPSSKLFE</sequence>
<name>A0AA39P4G3_9AGAR</name>
<reference evidence="1" key="1">
    <citation type="submission" date="2023-06" db="EMBL/GenBank/DDBJ databases">
        <authorList>
            <consortium name="Lawrence Berkeley National Laboratory"/>
            <person name="Ahrendt S."/>
            <person name="Sahu N."/>
            <person name="Indic B."/>
            <person name="Wong-Bajracharya J."/>
            <person name="Merenyi Z."/>
            <person name="Ke H.-M."/>
            <person name="Monk M."/>
            <person name="Kocsube S."/>
            <person name="Drula E."/>
            <person name="Lipzen A."/>
            <person name="Balint B."/>
            <person name="Henrissat B."/>
            <person name="Andreopoulos B."/>
            <person name="Martin F.M."/>
            <person name="Harder C.B."/>
            <person name="Rigling D."/>
            <person name="Ford K.L."/>
            <person name="Foster G.D."/>
            <person name="Pangilinan J."/>
            <person name="Papanicolaou A."/>
            <person name="Barry K."/>
            <person name="LaButti K."/>
            <person name="Viragh M."/>
            <person name="Koriabine M."/>
            <person name="Yan M."/>
            <person name="Riley R."/>
            <person name="Champramary S."/>
            <person name="Plett K.L."/>
            <person name="Tsai I.J."/>
            <person name="Slot J."/>
            <person name="Sipos G."/>
            <person name="Plett J."/>
            <person name="Nagy L.G."/>
            <person name="Grigoriev I.V."/>
        </authorList>
    </citation>
    <scope>NUCLEOTIDE SEQUENCE</scope>
    <source>
        <strain evidence="1">ICMP 16352</strain>
    </source>
</reference>
<evidence type="ECO:0000313" key="2">
    <source>
        <dbReference type="Proteomes" id="UP001175227"/>
    </source>
</evidence>